<dbReference type="PANTHER" id="PTHR43847:SF1">
    <property type="entry name" value="BLL3993 PROTEIN"/>
    <property type="match status" value="1"/>
</dbReference>
<dbReference type="PANTHER" id="PTHR43847">
    <property type="entry name" value="BLL3993 PROTEIN"/>
    <property type="match status" value="1"/>
</dbReference>
<proteinExistence type="predicted"/>
<dbReference type="EMBL" id="AP024238">
    <property type="protein sequence ID" value="BCO25661.1"/>
    <property type="molecule type" value="Genomic_DNA"/>
</dbReference>
<accession>A0ABN6D0W7</accession>
<keyword evidence="3 5" id="KW-1133">Transmembrane helix</keyword>
<evidence type="ECO:0000256" key="2">
    <source>
        <dbReference type="ARBA" id="ARBA00022692"/>
    </source>
</evidence>
<gene>
    <name evidence="6" type="ORF">MIZ03_0525</name>
</gene>
<keyword evidence="7" id="KW-1185">Reference proteome</keyword>
<evidence type="ECO:0000256" key="5">
    <source>
        <dbReference type="SAM" id="Phobius"/>
    </source>
</evidence>
<feature type="transmembrane region" description="Helical" evidence="5">
    <location>
        <begin position="95"/>
        <end position="124"/>
    </location>
</feature>
<evidence type="ECO:0000256" key="3">
    <source>
        <dbReference type="ARBA" id="ARBA00022989"/>
    </source>
</evidence>
<comment type="subcellular location">
    <subcellularLocation>
        <location evidence="1">Endomembrane system</location>
        <topology evidence="1">Multi-pass membrane protein</topology>
    </subcellularLocation>
</comment>
<keyword evidence="4 5" id="KW-0472">Membrane</keyword>
<evidence type="ECO:0000313" key="7">
    <source>
        <dbReference type="Proteomes" id="UP000824366"/>
    </source>
</evidence>
<organism evidence="6 7">
    <name type="scientific">Rhodoferax lithotrophicus</name>
    <dbReference type="NCBI Taxonomy" id="2798804"/>
    <lineage>
        <taxon>Bacteria</taxon>
        <taxon>Pseudomonadati</taxon>
        <taxon>Pseudomonadota</taxon>
        <taxon>Betaproteobacteria</taxon>
        <taxon>Burkholderiales</taxon>
        <taxon>Comamonadaceae</taxon>
        <taxon>Rhodoferax</taxon>
    </lineage>
</organism>
<dbReference type="Pfam" id="PF04191">
    <property type="entry name" value="PEMT"/>
    <property type="match status" value="1"/>
</dbReference>
<sequence length="156" mass="17427">MTHLFLSQRQRIGQLLVVLQFGLLAWLGWAASAPIGHGQWTATSTWLAALSLLLGSWTLAYNRLGNFNIHPAPKAQGVLITGGPYRLIRHPMYSAVLLAAGAMAVLLETNSGWLVWCALALVLWTKAHLEERWLCEHHAGYAAYCLHTQRFIPWLM</sequence>
<keyword evidence="2 5" id="KW-0812">Transmembrane</keyword>
<evidence type="ECO:0000256" key="4">
    <source>
        <dbReference type="ARBA" id="ARBA00023136"/>
    </source>
</evidence>
<dbReference type="Gene3D" id="1.20.120.1630">
    <property type="match status" value="1"/>
</dbReference>
<protein>
    <recommendedName>
        <fullName evidence="8">Isoprenylcysteine carboxyl methyltransferase</fullName>
    </recommendedName>
</protein>
<dbReference type="InterPro" id="IPR007318">
    <property type="entry name" value="Phopholipid_MeTrfase"/>
</dbReference>
<reference evidence="6 7" key="1">
    <citation type="journal article" date="2021" name="Microbiol. Spectr.">
        <title>A Single Bacterium Capable of Oxidation and Reduction of Iron at Circumneutral pH.</title>
        <authorList>
            <person name="Kato S."/>
            <person name="Ohkuma M."/>
        </authorList>
    </citation>
    <scope>NUCLEOTIDE SEQUENCE [LARGE SCALE GENOMIC DNA]</scope>
    <source>
        <strain evidence="6 7">MIZ03</strain>
    </source>
</reference>
<dbReference type="RefSeq" id="WP_223907731.1">
    <property type="nucleotide sequence ID" value="NZ_AP024238.1"/>
</dbReference>
<name>A0ABN6D0W7_9BURK</name>
<dbReference type="InterPro" id="IPR052527">
    <property type="entry name" value="Metal_cation-efflux_comp"/>
</dbReference>
<evidence type="ECO:0008006" key="8">
    <source>
        <dbReference type="Google" id="ProtNLM"/>
    </source>
</evidence>
<feature type="transmembrane region" description="Helical" evidence="5">
    <location>
        <begin position="40"/>
        <end position="60"/>
    </location>
</feature>
<evidence type="ECO:0000256" key="1">
    <source>
        <dbReference type="ARBA" id="ARBA00004127"/>
    </source>
</evidence>
<dbReference type="Proteomes" id="UP000824366">
    <property type="component" value="Chromosome"/>
</dbReference>
<evidence type="ECO:0000313" key="6">
    <source>
        <dbReference type="EMBL" id="BCO25661.1"/>
    </source>
</evidence>